<evidence type="ECO:0000313" key="3">
    <source>
        <dbReference type="Proteomes" id="UP001302120"/>
    </source>
</evidence>
<dbReference type="InterPro" id="IPR006440">
    <property type="entry name" value="Doc"/>
</dbReference>
<accession>A0ABU5UJP4</accession>
<dbReference type="InterPro" id="IPR003812">
    <property type="entry name" value="Fido"/>
</dbReference>
<dbReference type="Proteomes" id="UP001302120">
    <property type="component" value="Unassembled WGS sequence"/>
</dbReference>
<protein>
    <submittedName>
        <fullName evidence="2">Type II toxin-antitoxin system death-on-curing family toxin</fullName>
    </submittedName>
</protein>
<feature type="non-terminal residue" evidence="2">
    <location>
        <position position="1"/>
    </location>
</feature>
<dbReference type="PANTHER" id="PTHR39426">
    <property type="entry name" value="HOMOLOGY TO DEATH-ON-CURING PROTEIN OF PHAGE P1"/>
    <property type="match status" value="1"/>
</dbReference>
<feature type="domain" description="Fido" evidence="1">
    <location>
        <begin position="1"/>
        <end position="61"/>
    </location>
</feature>
<evidence type="ECO:0000313" key="2">
    <source>
        <dbReference type="EMBL" id="MEA5583742.1"/>
    </source>
</evidence>
<dbReference type="Pfam" id="PF02661">
    <property type="entry name" value="Fic"/>
    <property type="match status" value="1"/>
</dbReference>
<keyword evidence="3" id="KW-1185">Reference proteome</keyword>
<dbReference type="PROSITE" id="PS51459">
    <property type="entry name" value="FIDO"/>
    <property type="match status" value="1"/>
</dbReference>
<reference evidence="2 3" key="1">
    <citation type="submission" date="2023-12" db="EMBL/GenBank/DDBJ databases">
        <title>Baltic Sea Cyanobacteria.</title>
        <authorList>
            <person name="Delbaje E."/>
            <person name="Fewer D.P."/>
            <person name="Shishido T.K."/>
        </authorList>
    </citation>
    <scope>NUCLEOTIDE SEQUENCE [LARGE SCALE GENOMIC DNA]</scope>
    <source>
        <strain evidence="2 3">UHCC-0300</strain>
    </source>
</reference>
<dbReference type="RefSeq" id="WP_323198038.1">
    <property type="nucleotide sequence ID" value="NZ_JAYGHG010000062.1"/>
</dbReference>
<comment type="caution">
    <text evidence="2">The sequence shown here is derived from an EMBL/GenBank/DDBJ whole genome shotgun (WGS) entry which is preliminary data.</text>
</comment>
<dbReference type="SUPFAM" id="SSF140931">
    <property type="entry name" value="Fic-like"/>
    <property type="match status" value="1"/>
</dbReference>
<dbReference type="Gene3D" id="1.10.1790.50">
    <property type="match status" value="1"/>
</dbReference>
<dbReference type="InterPro" id="IPR036597">
    <property type="entry name" value="Fido-like_dom_sf"/>
</dbReference>
<dbReference type="PANTHER" id="PTHR39426:SF1">
    <property type="entry name" value="HOMOLOGY TO DEATH-ON-CURING PROTEIN OF PHAGE P1"/>
    <property type="match status" value="1"/>
</dbReference>
<proteinExistence type="predicted"/>
<name>A0ABU5UJP4_9CYAN</name>
<organism evidence="2 3">
    <name type="scientific">Nodularia harveyana UHCC-0300</name>
    <dbReference type="NCBI Taxonomy" id="2974287"/>
    <lineage>
        <taxon>Bacteria</taxon>
        <taxon>Bacillati</taxon>
        <taxon>Cyanobacteriota</taxon>
        <taxon>Cyanophyceae</taxon>
        <taxon>Nostocales</taxon>
        <taxon>Nodulariaceae</taxon>
        <taxon>Nodularia</taxon>
    </lineage>
</organism>
<evidence type="ECO:0000259" key="1">
    <source>
        <dbReference type="PROSITE" id="PS51459"/>
    </source>
</evidence>
<dbReference type="NCBIfam" id="TIGR01550">
    <property type="entry name" value="DOC_P1"/>
    <property type="match status" value="1"/>
</dbReference>
<sequence length="66" mass="7459">GFAKNHAFIDGNKRVAFAVMATFLELNGYSLDVPEPQVVLIMERLANGQESQETISEWLQENSIKY</sequence>
<dbReference type="EMBL" id="JAYGHG010000062">
    <property type="protein sequence ID" value="MEA5583742.1"/>
    <property type="molecule type" value="Genomic_DNA"/>
</dbReference>
<gene>
    <name evidence="2" type="ORF">VB620_20670</name>
</gene>